<sequence length="45" mass="5048">MPDPLQAKKNGLNIGPIFKTVSNGLPEYNYRNMFQKIIPSVSQTP</sequence>
<comment type="caution">
    <text evidence="1">The sequence shown here is derived from an EMBL/GenBank/DDBJ whole genome shotgun (WGS) entry which is preliminary data.</text>
</comment>
<keyword evidence="2" id="KW-1185">Reference proteome</keyword>
<protein>
    <submittedName>
        <fullName evidence="1">Uncharacterized protein</fullName>
    </submittedName>
</protein>
<accession>A0ABT8CTY7</accession>
<dbReference type="Proteomes" id="UP001242368">
    <property type="component" value="Unassembled WGS sequence"/>
</dbReference>
<organism evidence="1 2">
    <name type="scientific">Paenimyroides ceti</name>
    <dbReference type="NCBI Taxonomy" id="395087"/>
    <lineage>
        <taxon>Bacteria</taxon>
        <taxon>Pseudomonadati</taxon>
        <taxon>Bacteroidota</taxon>
        <taxon>Flavobacteriia</taxon>
        <taxon>Flavobacteriales</taxon>
        <taxon>Flavobacteriaceae</taxon>
        <taxon>Paenimyroides</taxon>
    </lineage>
</organism>
<gene>
    <name evidence="1" type="ORF">QW060_10720</name>
</gene>
<dbReference type="EMBL" id="JAUFQU010000001">
    <property type="protein sequence ID" value="MDN3707606.1"/>
    <property type="molecule type" value="Genomic_DNA"/>
</dbReference>
<evidence type="ECO:0000313" key="1">
    <source>
        <dbReference type="EMBL" id="MDN3707606.1"/>
    </source>
</evidence>
<dbReference type="RefSeq" id="WP_290363578.1">
    <property type="nucleotide sequence ID" value="NZ_JAUFQU010000001.1"/>
</dbReference>
<name>A0ABT8CTY7_9FLAO</name>
<reference evidence="2" key="1">
    <citation type="journal article" date="2019" name="Int. J. Syst. Evol. Microbiol.">
        <title>The Global Catalogue of Microorganisms (GCM) 10K type strain sequencing project: providing services to taxonomists for standard genome sequencing and annotation.</title>
        <authorList>
            <consortium name="The Broad Institute Genomics Platform"/>
            <consortium name="The Broad Institute Genome Sequencing Center for Infectious Disease"/>
            <person name="Wu L."/>
            <person name="Ma J."/>
        </authorList>
    </citation>
    <scope>NUCLEOTIDE SEQUENCE [LARGE SCALE GENOMIC DNA]</scope>
    <source>
        <strain evidence="2">CECT 7184</strain>
    </source>
</reference>
<evidence type="ECO:0000313" key="2">
    <source>
        <dbReference type="Proteomes" id="UP001242368"/>
    </source>
</evidence>
<proteinExistence type="predicted"/>